<keyword evidence="3" id="KW-1185">Reference proteome</keyword>
<sequence length="51" mass="6015">MEKLFFDNWDSIFRTLTIGILTYLSLILMLRISGKRTLSQMRSLILLLLLL</sequence>
<keyword evidence="1" id="KW-0812">Transmembrane</keyword>
<evidence type="ECO:0000256" key="1">
    <source>
        <dbReference type="SAM" id="Phobius"/>
    </source>
</evidence>
<name>A0A1G8ACQ7_9SPHI</name>
<dbReference type="Proteomes" id="UP000199643">
    <property type="component" value="Unassembled WGS sequence"/>
</dbReference>
<feature type="transmembrane region" description="Helical" evidence="1">
    <location>
        <begin position="12"/>
        <end position="32"/>
    </location>
</feature>
<dbReference type="AlphaFoldDB" id="A0A1G8ACQ7"/>
<protein>
    <submittedName>
        <fullName evidence="2">Uncharacterized protein</fullName>
    </submittedName>
</protein>
<dbReference type="STRING" id="405671.SAMN05421827_11885"/>
<evidence type="ECO:0000313" key="3">
    <source>
        <dbReference type="Proteomes" id="UP000199643"/>
    </source>
</evidence>
<gene>
    <name evidence="2" type="ORF">SAMN05421827_11885</name>
</gene>
<dbReference type="EMBL" id="FNCH01000018">
    <property type="protein sequence ID" value="SDH18643.1"/>
    <property type="molecule type" value="Genomic_DNA"/>
</dbReference>
<accession>A0A1G8ACQ7</accession>
<organism evidence="2 3">
    <name type="scientific">Pedobacter terrae</name>
    <dbReference type="NCBI Taxonomy" id="405671"/>
    <lineage>
        <taxon>Bacteria</taxon>
        <taxon>Pseudomonadati</taxon>
        <taxon>Bacteroidota</taxon>
        <taxon>Sphingobacteriia</taxon>
        <taxon>Sphingobacteriales</taxon>
        <taxon>Sphingobacteriaceae</taxon>
        <taxon>Pedobacter</taxon>
    </lineage>
</organism>
<reference evidence="3" key="1">
    <citation type="submission" date="2016-10" db="EMBL/GenBank/DDBJ databases">
        <authorList>
            <person name="Varghese N."/>
            <person name="Submissions S."/>
        </authorList>
    </citation>
    <scope>NUCLEOTIDE SEQUENCE [LARGE SCALE GENOMIC DNA]</scope>
    <source>
        <strain evidence="3">DSM 17933</strain>
    </source>
</reference>
<evidence type="ECO:0000313" key="2">
    <source>
        <dbReference type="EMBL" id="SDH18643.1"/>
    </source>
</evidence>
<proteinExistence type="predicted"/>
<keyword evidence="1" id="KW-0472">Membrane</keyword>
<keyword evidence="1" id="KW-1133">Transmembrane helix</keyword>